<sequence length="216" mass="24608">MSRLVTRNTNYREARKVQTAERQEASKLDDNLELLAKHLIRHFKSSDSKTKVVLESRHVEEGHDLSHMIRTQYKEYLAMASCFEISKPTQMFPTEPGAQDFTEDIALQTLHDIIAIIPEIVTRLEQMARDAFGMLTMLQEMSTKGDFMIARNYSVYSLRAKNWHEQLSELDQSLERSTQPPTPLDSYDPAEPGSISSSDASSEGTTWSDVLSSRGY</sequence>
<accession>A0A2J6RPX9</accession>
<feature type="region of interest" description="Disordered" evidence="1">
    <location>
        <begin position="1"/>
        <end position="23"/>
    </location>
</feature>
<feature type="compositionally biased region" description="Polar residues" evidence="1">
    <location>
        <begin position="203"/>
        <end position="216"/>
    </location>
</feature>
<gene>
    <name evidence="2" type="ORF">L207DRAFT_565986</name>
</gene>
<feature type="compositionally biased region" description="Basic and acidic residues" evidence="1">
    <location>
        <begin position="10"/>
        <end position="23"/>
    </location>
</feature>
<feature type="region of interest" description="Disordered" evidence="1">
    <location>
        <begin position="170"/>
        <end position="216"/>
    </location>
</feature>
<evidence type="ECO:0000313" key="2">
    <source>
        <dbReference type="EMBL" id="PMD40564.1"/>
    </source>
</evidence>
<evidence type="ECO:0000313" key="3">
    <source>
        <dbReference type="Proteomes" id="UP000235786"/>
    </source>
</evidence>
<reference evidence="2 3" key="1">
    <citation type="submission" date="2016-04" db="EMBL/GenBank/DDBJ databases">
        <title>A degradative enzymes factory behind the ericoid mycorrhizal symbiosis.</title>
        <authorList>
            <consortium name="DOE Joint Genome Institute"/>
            <person name="Martino E."/>
            <person name="Morin E."/>
            <person name="Grelet G."/>
            <person name="Kuo A."/>
            <person name="Kohler A."/>
            <person name="Daghino S."/>
            <person name="Barry K."/>
            <person name="Choi C."/>
            <person name="Cichocki N."/>
            <person name="Clum A."/>
            <person name="Copeland A."/>
            <person name="Hainaut M."/>
            <person name="Haridas S."/>
            <person name="Labutti K."/>
            <person name="Lindquist E."/>
            <person name="Lipzen A."/>
            <person name="Khouja H.-R."/>
            <person name="Murat C."/>
            <person name="Ohm R."/>
            <person name="Olson A."/>
            <person name="Spatafora J."/>
            <person name="Veneault-Fourrey C."/>
            <person name="Henrissat B."/>
            <person name="Grigoriev I."/>
            <person name="Martin F."/>
            <person name="Perotto S."/>
        </authorList>
    </citation>
    <scope>NUCLEOTIDE SEQUENCE [LARGE SCALE GENOMIC DNA]</scope>
    <source>
        <strain evidence="2 3">F</strain>
    </source>
</reference>
<feature type="compositionally biased region" description="Polar residues" evidence="1">
    <location>
        <begin position="170"/>
        <end position="179"/>
    </location>
</feature>
<keyword evidence="3" id="KW-1185">Reference proteome</keyword>
<protein>
    <submittedName>
        <fullName evidence="2">Uncharacterized protein</fullName>
    </submittedName>
</protein>
<proteinExistence type="predicted"/>
<name>A0A2J6RPX9_HYAVF</name>
<dbReference type="Proteomes" id="UP000235786">
    <property type="component" value="Unassembled WGS sequence"/>
</dbReference>
<organism evidence="2 3">
    <name type="scientific">Hyaloscypha variabilis (strain UAMH 11265 / GT02V1 / F)</name>
    <name type="common">Meliniomyces variabilis</name>
    <dbReference type="NCBI Taxonomy" id="1149755"/>
    <lineage>
        <taxon>Eukaryota</taxon>
        <taxon>Fungi</taxon>
        <taxon>Dikarya</taxon>
        <taxon>Ascomycota</taxon>
        <taxon>Pezizomycotina</taxon>
        <taxon>Leotiomycetes</taxon>
        <taxon>Helotiales</taxon>
        <taxon>Hyaloscyphaceae</taxon>
        <taxon>Hyaloscypha</taxon>
        <taxon>Hyaloscypha variabilis</taxon>
    </lineage>
</organism>
<dbReference type="AlphaFoldDB" id="A0A2J6RPX9"/>
<dbReference type="EMBL" id="KZ613945">
    <property type="protein sequence ID" value="PMD40564.1"/>
    <property type="molecule type" value="Genomic_DNA"/>
</dbReference>
<evidence type="ECO:0000256" key="1">
    <source>
        <dbReference type="SAM" id="MobiDB-lite"/>
    </source>
</evidence>